<evidence type="ECO:0000313" key="1">
    <source>
        <dbReference type="EMBL" id="MEP1060154.1"/>
    </source>
</evidence>
<dbReference type="Proteomes" id="UP001476950">
    <property type="component" value="Unassembled WGS sequence"/>
</dbReference>
<sequence>METIRQVIEVKGDRKVEITLPDSIQPGLVEMVVVVQSMPQPDFETVPPSSSFFGFLPQRIDPLQFQQQVRDEWNQ</sequence>
<keyword evidence="2" id="KW-1185">Reference proteome</keyword>
<gene>
    <name evidence="1" type="ORF">NDI38_17100</name>
</gene>
<evidence type="ECO:0000313" key="2">
    <source>
        <dbReference type="Proteomes" id="UP001476950"/>
    </source>
</evidence>
<accession>A0ABV0KLN1</accession>
<dbReference type="EMBL" id="JAMPLM010000015">
    <property type="protein sequence ID" value="MEP1060154.1"/>
    <property type="molecule type" value="Genomic_DNA"/>
</dbReference>
<name>A0ABV0KLN1_9CYAN</name>
<organism evidence="1 2">
    <name type="scientific">Stenomitos frigidus AS-A4</name>
    <dbReference type="NCBI Taxonomy" id="2933935"/>
    <lineage>
        <taxon>Bacteria</taxon>
        <taxon>Bacillati</taxon>
        <taxon>Cyanobacteriota</taxon>
        <taxon>Cyanophyceae</taxon>
        <taxon>Leptolyngbyales</taxon>
        <taxon>Leptolyngbyaceae</taxon>
        <taxon>Stenomitos</taxon>
    </lineage>
</organism>
<dbReference type="RefSeq" id="WP_190449336.1">
    <property type="nucleotide sequence ID" value="NZ_JAMPLM010000015.1"/>
</dbReference>
<proteinExistence type="predicted"/>
<reference evidence="1 2" key="1">
    <citation type="submission" date="2022-04" db="EMBL/GenBank/DDBJ databases">
        <title>Positive selection, recombination, and allopatry shape intraspecific diversity of widespread and dominant cyanobacteria.</title>
        <authorList>
            <person name="Wei J."/>
            <person name="Shu W."/>
            <person name="Hu C."/>
        </authorList>
    </citation>
    <scope>NUCLEOTIDE SEQUENCE [LARGE SCALE GENOMIC DNA]</scope>
    <source>
        <strain evidence="1 2">AS-A4</strain>
    </source>
</reference>
<comment type="caution">
    <text evidence="1">The sequence shown here is derived from an EMBL/GenBank/DDBJ whole genome shotgun (WGS) entry which is preliminary data.</text>
</comment>
<protein>
    <submittedName>
        <fullName evidence="1">Uncharacterized protein</fullName>
    </submittedName>
</protein>